<dbReference type="InterPro" id="IPR050463">
    <property type="entry name" value="Gfo/Idh/MocA_oxidrdct_glycsds"/>
</dbReference>
<dbReference type="STRING" id="1798650.A2945_00485"/>
<dbReference type="InterPro" id="IPR055170">
    <property type="entry name" value="GFO_IDH_MocA-like_dom"/>
</dbReference>
<dbReference type="EMBL" id="MHLA01000007">
    <property type="protein sequence ID" value="OGZ00155.1"/>
    <property type="molecule type" value="Genomic_DNA"/>
</dbReference>
<dbReference type="InterPro" id="IPR036291">
    <property type="entry name" value="NAD(P)-bd_dom_sf"/>
</dbReference>
<dbReference type="GO" id="GO:0000166">
    <property type="term" value="F:nucleotide binding"/>
    <property type="evidence" value="ECO:0007669"/>
    <property type="project" value="InterPro"/>
</dbReference>
<proteinExistence type="predicted"/>
<dbReference type="Pfam" id="PF22725">
    <property type="entry name" value="GFO_IDH_MocA_C3"/>
    <property type="match status" value="1"/>
</dbReference>
<evidence type="ECO:0000313" key="4">
    <source>
        <dbReference type="EMBL" id="OGZ00155.1"/>
    </source>
</evidence>
<dbReference type="GO" id="GO:0016491">
    <property type="term" value="F:oxidoreductase activity"/>
    <property type="evidence" value="ECO:0007669"/>
    <property type="project" value="UniProtKB-KW"/>
</dbReference>
<evidence type="ECO:0000259" key="3">
    <source>
        <dbReference type="Pfam" id="PF22725"/>
    </source>
</evidence>
<organism evidence="4 5">
    <name type="scientific">Candidatus Liptonbacteria bacterium RIFCSPLOWO2_01_FULL_52_25</name>
    <dbReference type="NCBI Taxonomy" id="1798650"/>
    <lineage>
        <taxon>Bacteria</taxon>
        <taxon>Candidatus Liptoniibacteriota</taxon>
    </lineage>
</organism>
<dbReference type="SUPFAM" id="SSF51735">
    <property type="entry name" value="NAD(P)-binding Rossmann-fold domains"/>
    <property type="match status" value="1"/>
</dbReference>
<protein>
    <recommendedName>
        <fullName evidence="6">Oxidoreductase</fullName>
    </recommendedName>
</protein>
<dbReference type="Proteomes" id="UP000178880">
    <property type="component" value="Unassembled WGS sequence"/>
</dbReference>
<reference evidence="4 5" key="1">
    <citation type="journal article" date="2016" name="Nat. Commun.">
        <title>Thousands of microbial genomes shed light on interconnected biogeochemical processes in an aquifer system.</title>
        <authorList>
            <person name="Anantharaman K."/>
            <person name="Brown C.T."/>
            <person name="Hug L.A."/>
            <person name="Sharon I."/>
            <person name="Castelle C.J."/>
            <person name="Probst A.J."/>
            <person name="Thomas B.C."/>
            <person name="Singh A."/>
            <person name="Wilkins M.J."/>
            <person name="Karaoz U."/>
            <person name="Brodie E.L."/>
            <person name="Williams K.H."/>
            <person name="Hubbard S.S."/>
            <person name="Banfield J.F."/>
        </authorList>
    </citation>
    <scope>NUCLEOTIDE SEQUENCE [LARGE SCALE GENOMIC DNA]</scope>
</reference>
<feature type="domain" description="Gfo/Idh/MocA-like oxidoreductase N-terminal" evidence="2">
    <location>
        <begin position="2"/>
        <end position="118"/>
    </location>
</feature>
<accession>A0A1G2CFJ6</accession>
<feature type="domain" description="GFO/IDH/MocA-like oxidoreductase" evidence="3">
    <location>
        <begin position="132"/>
        <end position="253"/>
    </location>
</feature>
<sequence>MINIGIIGTGFGAKVQVPGFRAVRGARVLGIAGRSAAKTAAVAKELDIPRPFSSWKKLIDDPKIDVVSIVSPPRYHKEMALYAAHCKKHIFCEKPLAMSATEAKKMLSAVKRAGVVHGIDFEFRNLPGLVVLRGLLAKKTIGGVRHARIAWLTGSRASTNIPLSWQNRKKEGGGVLFSHCSHVIDYMELLFGKIKSVSARLTVAKKNGADAEDTCDMLFRLANGATASVTVSNVLPGASTNMIEVYGDKGSLRLENYDPKDPDFGFRLFHFSLASNKEKEISLKRPKKSNISDTRVLLFRQTAEKFIRAIEKKKKTVPSFVDGLRAQMAMDAVRISDRSGREVLIR</sequence>
<evidence type="ECO:0000313" key="5">
    <source>
        <dbReference type="Proteomes" id="UP000178880"/>
    </source>
</evidence>
<dbReference type="SUPFAM" id="SSF55347">
    <property type="entry name" value="Glyceraldehyde-3-phosphate dehydrogenase-like, C-terminal domain"/>
    <property type="match status" value="1"/>
</dbReference>
<dbReference type="Gene3D" id="3.40.50.720">
    <property type="entry name" value="NAD(P)-binding Rossmann-like Domain"/>
    <property type="match status" value="1"/>
</dbReference>
<evidence type="ECO:0000256" key="1">
    <source>
        <dbReference type="ARBA" id="ARBA00023002"/>
    </source>
</evidence>
<keyword evidence="1" id="KW-0560">Oxidoreductase</keyword>
<gene>
    <name evidence="4" type="ORF">A2945_00485</name>
</gene>
<dbReference type="AlphaFoldDB" id="A0A1G2CFJ6"/>
<dbReference type="InterPro" id="IPR000683">
    <property type="entry name" value="Gfo/Idh/MocA-like_OxRdtase_N"/>
</dbReference>
<dbReference type="PANTHER" id="PTHR43818">
    <property type="entry name" value="BCDNA.GH03377"/>
    <property type="match status" value="1"/>
</dbReference>
<dbReference type="Gene3D" id="3.30.360.10">
    <property type="entry name" value="Dihydrodipicolinate Reductase, domain 2"/>
    <property type="match status" value="1"/>
</dbReference>
<name>A0A1G2CFJ6_9BACT</name>
<dbReference type="Pfam" id="PF01408">
    <property type="entry name" value="GFO_IDH_MocA"/>
    <property type="match status" value="1"/>
</dbReference>
<dbReference type="PANTHER" id="PTHR43818:SF11">
    <property type="entry name" value="BCDNA.GH03377"/>
    <property type="match status" value="1"/>
</dbReference>
<evidence type="ECO:0008006" key="6">
    <source>
        <dbReference type="Google" id="ProtNLM"/>
    </source>
</evidence>
<comment type="caution">
    <text evidence="4">The sequence shown here is derived from an EMBL/GenBank/DDBJ whole genome shotgun (WGS) entry which is preliminary data.</text>
</comment>
<evidence type="ECO:0000259" key="2">
    <source>
        <dbReference type="Pfam" id="PF01408"/>
    </source>
</evidence>